<feature type="domain" description="C-type lectin" evidence="4">
    <location>
        <begin position="156"/>
        <end position="255"/>
    </location>
</feature>
<organism evidence="5 6">
    <name type="scientific">Falco tinnunculus</name>
    <name type="common">Common kestrel</name>
    <dbReference type="NCBI Taxonomy" id="100819"/>
    <lineage>
        <taxon>Eukaryota</taxon>
        <taxon>Metazoa</taxon>
        <taxon>Chordata</taxon>
        <taxon>Craniata</taxon>
        <taxon>Vertebrata</taxon>
        <taxon>Euteleostomi</taxon>
        <taxon>Archelosauria</taxon>
        <taxon>Archosauria</taxon>
        <taxon>Dinosauria</taxon>
        <taxon>Saurischia</taxon>
        <taxon>Theropoda</taxon>
        <taxon>Coelurosauria</taxon>
        <taxon>Aves</taxon>
        <taxon>Neognathae</taxon>
        <taxon>Neoaves</taxon>
        <taxon>Telluraves</taxon>
        <taxon>Australaves</taxon>
        <taxon>Falconiformes</taxon>
        <taxon>Falconidae</taxon>
        <taxon>Falco</taxon>
    </lineage>
</organism>
<dbReference type="OrthoDB" id="7357196at2759"/>
<dbReference type="PANTHER" id="PTHR45710:SF15">
    <property type="entry name" value="C-TYPE LECTIN DOMAIN FAMILY 2 MEMBER B"/>
    <property type="match status" value="1"/>
</dbReference>
<keyword evidence="2" id="KW-0430">Lectin</keyword>
<evidence type="ECO:0000256" key="2">
    <source>
        <dbReference type="ARBA" id="ARBA00022734"/>
    </source>
</evidence>
<dbReference type="InterPro" id="IPR033992">
    <property type="entry name" value="NKR-like_CTLD"/>
</dbReference>
<dbReference type="Pfam" id="PF00059">
    <property type="entry name" value="Lectin_C"/>
    <property type="match status" value="1"/>
</dbReference>
<keyword evidence="3" id="KW-0472">Membrane</keyword>
<dbReference type="OMA" id="VCLILMY"/>
<dbReference type="SMART" id="SM00034">
    <property type="entry name" value="CLECT"/>
    <property type="match status" value="1"/>
</dbReference>
<dbReference type="SUPFAM" id="SSF56436">
    <property type="entry name" value="C-type lectin-like"/>
    <property type="match status" value="1"/>
</dbReference>
<keyword evidence="3" id="KW-0812">Transmembrane</keyword>
<dbReference type="Ensembl" id="ENSFTIT00000017070.1">
    <property type="protein sequence ID" value="ENSFTIP00000016380.1"/>
    <property type="gene ID" value="ENSFTIG00000010848.1"/>
</dbReference>
<sequence>MGLYKTERGKNLLLKVRGEGALCHRQSRVDFKNSSERKTGEGGARMSENLLYADLNLTEPTRPSLYKVTDVQGSTYAEVKVQSLDTNAVASYTSSGKRCCSRTCVAVSVAVVILLLVLVVCLVLIYYPTVSSPHNSKLSSTTAEEALGCPHPWEKNGKKCYFFSQELKKNDWNASRKECADMGSDLVIIENKEELDYLASQSTGHYYLLGLKRSKNEKWKWINDVELSKDMFNIGGDVNYCCAVIGHGKVETASCYGSSTTQNMCEKAANITERQEK</sequence>
<dbReference type="InterPro" id="IPR001304">
    <property type="entry name" value="C-type_lectin-like"/>
</dbReference>
<dbReference type="Gene3D" id="3.10.100.10">
    <property type="entry name" value="Mannose-Binding Protein A, subunit A"/>
    <property type="match status" value="1"/>
</dbReference>
<dbReference type="CDD" id="cd03593">
    <property type="entry name" value="CLECT_NK_receptors_like"/>
    <property type="match status" value="1"/>
</dbReference>
<keyword evidence="6" id="KW-1185">Reference proteome</keyword>
<dbReference type="PROSITE" id="PS50041">
    <property type="entry name" value="C_TYPE_LECTIN_2"/>
    <property type="match status" value="1"/>
</dbReference>
<dbReference type="InterPro" id="IPR016187">
    <property type="entry name" value="CTDL_fold"/>
</dbReference>
<evidence type="ECO:0000259" key="4">
    <source>
        <dbReference type="PROSITE" id="PS50041"/>
    </source>
</evidence>
<reference evidence="5" key="2">
    <citation type="submission" date="2025-09" db="UniProtKB">
        <authorList>
            <consortium name="Ensembl"/>
        </authorList>
    </citation>
    <scope>IDENTIFICATION</scope>
</reference>
<comment type="subcellular location">
    <subcellularLocation>
        <location evidence="1">Cell membrane</location>
        <topology evidence="1">Single-pass type II membrane protein</topology>
    </subcellularLocation>
</comment>
<evidence type="ECO:0000256" key="3">
    <source>
        <dbReference type="SAM" id="Phobius"/>
    </source>
</evidence>
<evidence type="ECO:0000313" key="5">
    <source>
        <dbReference type="Ensembl" id="ENSFTIP00000016380.1"/>
    </source>
</evidence>
<dbReference type="PANTHER" id="PTHR45710">
    <property type="entry name" value="C-TYPE LECTIN DOMAIN-CONTAINING PROTEIN 180"/>
    <property type="match status" value="1"/>
</dbReference>
<feature type="transmembrane region" description="Helical" evidence="3">
    <location>
        <begin position="104"/>
        <end position="127"/>
    </location>
</feature>
<proteinExistence type="predicted"/>
<accession>A0A8C4XRG9</accession>
<dbReference type="Proteomes" id="UP000694562">
    <property type="component" value="Unplaced"/>
</dbReference>
<keyword evidence="3" id="KW-1133">Transmembrane helix</keyword>
<evidence type="ECO:0000313" key="6">
    <source>
        <dbReference type="Proteomes" id="UP000694562"/>
    </source>
</evidence>
<dbReference type="GO" id="GO:0005886">
    <property type="term" value="C:plasma membrane"/>
    <property type="evidence" value="ECO:0007669"/>
    <property type="project" value="UniProtKB-SubCell"/>
</dbReference>
<evidence type="ECO:0000256" key="1">
    <source>
        <dbReference type="ARBA" id="ARBA00004401"/>
    </source>
</evidence>
<dbReference type="AlphaFoldDB" id="A0A8C4XRG9"/>
<dbReference type="InterPro" id="IPR016186">
    <property type="entry name" value="C-type_lectin-like/link_sf"/>
</dbReference>
<reference evidence="5" key="1">
    <citation type="submission" date="2025-08" db="UniProtKB">
        <authorList>
            <consortium name="Ensembl"/>
        </authorList>
    </citation>
    <scope>IDENTIFICATION</scope>
</reference>
<dbReference type="InterPro" id="IPR050828">
    <property type="entry name" value="C-type_lectin/matrix_domain"/>
</dbReference>
<name>A0A8C4XRG9_FALTI</name>
<protein>
    <recommendedName>
        <fullName evidence="4">C-type lectin domain-containing protein</fullName>
    </recommendedName>
</protein>
<dbReference type="GO" id="GO:0030246">
    <property type="term" value="F:carbohydrate binding"/>
    <property type="evidence" value="ECO:0007669"/>
    <property type="project" value="UniProtKB-KW"/>
</dbReference>